<dbReference type="InterPro" id="IPR043502">
    <property type="entry name" value="DNA/RNA_pol_sf"/>
</dbReference>
<evidence type="ECO:0000313" key="12">
    <source>
        <dbReference type="Proteomes" id="UP000292447"/>
    </source>
</evidence>
<organism evidence="11 12">
    <name type="scientific">Metschnikowia aff. pulcherrima</name>
    <dbReference type="NCBI Taxonomy" id="2163413"/>
    <lineage>
        <taxon>Eukaryota</taxon>
        <taxon>Fungi</taxon>
        <taxon>Dikarya</taxon>
        <taxon>Ascomycota</taxon>
        <taxon>Saccharomycotina</taxon>
        <taxon>Pichiomycetes</taxon>
        <taxon>Metschnikowiaceae</taxon>
        <taxon>Metschnikowia</taxon>
    </lineage>
</organism>
<keyword evidence="4" id="KW-0227">DNA damage</keyword>
<evidence type="ECO:0000256" key="1">
    <source>
        <dbReference type="ARBA" id="ARBA00004123"/>
    </source>
</evidence>
<keyword evidence="8" id="KW-0539">Nucleus</keyword>
<keyword evidence="6" id="KW-0862">Zinc</keyword>
<dbReference type="STRING" id="2163413.A0A4P6XLR7"/>
<evidence type="ECO:0000259" key="10">
    <source>
        <dbReference type="PROSITE" id="PS50173"/>
    </source>
</evidence>
<dbReference type="InterPro" id="IPR001126">
    <property type="entry name" value="UmuC"/>
</dbReference>
<dbReference type="GO" id="GO:0005634">
    <property type="term" value="C:nucleus"/>
    <property type="evidence" value="ECO:0007669"/>
    <property type="project" value="UniProtKB-SubCell"/>
</dbReference>
<dbReference type="GO" id="GO:0005657">
    <property type="term" value="C:replication fork"/>
    <property type="evidence" value="ECO:0007669"/>
    <property type="project" value="UniProtKB-ARBA"/>
</dbReference>
<dbReference type="FunFam" id="3.40.1170.60:FF:000008">
    <property type="entry name" value="DNA polymerase eta subunit"/>
    <property type="match status" value="1"/>
</dbReference>
<comment type="subcellular location">
    <subcellularLocation>
        <location evidence="1">Nucleus</location>
    </subcellularLocation>
</comment>
<dbReference type="GO" id="GO:0003887">
    <property type="term" value="F:DNA-directed DNA polymerase activity"/>
    <property type="evidence" value="ECO:0007669"/>
    <property type="project" value="TreeGrafter"/>
</dbReference>
<evidence type="ECO:0000256" key="8">
    <source>
        <dbReference type="ARBA" id="ARBA00023242"/>
    </source>
</evidence>
<dbReference type="GO" id="GO:0042276">
    <property type="term" value="P:error-prone translesion synthesis"/>
    <property type="evidence" value="ECO:0007669"/>
    <property type="project" value="TreeGrafter"/>
</dbReference>
<evidence type="ECO:0000256" key="6">
    <source>
        <dbReference type="ARBA" id="ARBA00022833"/>
    </source>
</evidence>
<accession>A0A4P6XLR7</accession>
<feature type="region of interest" description="Disordered" evidence="9">
    <location>
        <begin position="648"/>
        <end position="678"/>
    </location>
</feature>
<evidence type="ECO:0000256" key="4">
    <source>
        <dbReference type="ARBA" id="ARBA00022763"/>
    </source>
</evidence>
<dbReference type="PANTHER" id="PTHR45873">
    <property type="entry name" value="DNA POLYMERASE ETA"/>
    <property type="match status" value="1"/>
</dbReference>
<evidence type="ECO:0000256" key="5">
    <source>
        <dbReference type="ARBA" id="ARBA00022771"/>
    </source>
</evidence>
<dbReference type="AlphaFoldDB" id="A0A4P6XLR7"/>
<feature type="region of interest" description="Disordered" evidence="9">
    <location>
        <begin position="744"/>
        <end position="773"/>
    </location>
</feature>
<proteinExistence type="predicted"/>
<dbReference type="GO" id="GO:0003684">
    <property type="term" value="F:damaged DNA binding"/>
    <property type="evidence" value="ECO:0007669"/>
    <property type="project" value="InterPro"/>
</dbReference>
<dbReference type="Gene3D" id="3.30.70.270">
    <property type="match status" value="1"/>
</dbReference>
<dbReference type="GO" id="GO:0007064">
    <property type="term" value="P:mitotic sister chromatid cohesion"/>
    <property type="evidence" value="ECO:0007669"/>
    <property type="project" value="UniProtKB-ARBA"/>
</dbReference>
<keyword evidence="2" id="KW-0808">Transferase</keyword>
<dbReference type="SUPFAM" id="SSF56672">
    <property type="entry name" value="DNA/RNA polymerases"/>
    <property type="match status" value="1"/>
</dbReference>
<keyword evidence="12" id="KW-1185">Reference proteome</keyword>
<dbReference type="InterPro" id="IPR052230">
    <property type="entry name" value="DNA_polymerase_eta"/>
</dbReference>
<dbReference type="GO" id="GO:0008270">
    <property type="term" value="F:zinc ion binding"/>
    <property type="evidence" value="ECO:0007669"/>
    <property type="project" value="UniProtKB-KW"/>
</dbReference>
<dbReference type="GO" id="GO:0070987">
    <property type="term" value="P:error-free translesion synthesis"/>
    <property type="evidence" value="ECO:0007669"/>
    <property type="project" value="UniProtKB-ARBA"/>
</dbReference>
<dbReference type="GO" id="GO:0035861">
    <property type="term" value="C:site of double-strand break"/>
    <property type="evidence" value="ECO:0007669"/>
    <property type="project" value="TreeGrafter"/>
</dbReference>
<dbReference type="Pfam" id="PF00817">
    <property type="entry name" value="IMS"/>
    <property type="match status" value="1"/>
</dbReference>
<keyword evidence="7" id="KW-0234">DNA repair</keyword>
<dbReference type="Proteomes" id="UP000292447">
    <property type="component" value="Chromosome I"/>
</dbReference>
<reference evidence="12" key="1">
    <citation type="submission" date="2019-03" db="EMBL/GenBank/DDBJ databases">
        <title>Snf2 controls pulcherriminic acid biosynthesis and connects pigmentation and antifungal activity of the yeast Metschnikowia pulcherrima.</title>
        <authorList>
            <person name="Gore-Lloyd D."/>
            <person name="Sumann I."/>
            <person name="Brachmann A.O."/>
            <person name="Schneeberger K."/>
            <person name="Ortiz-Merino R.A."/>
            <person name="Moreno-Beltran M."/>
            <person name="Schlaefli M."/>
            <person name="Kirner P."/>
            <person name="Santos Kron A."/>
            <person name="Wolfe K.H."/>
            <person name="Piel J."/>
            <person name="Ahrens C.H."/>
            <person name="Henk D."/>
            <person name="Freimoser F.M."/>
        </authorList>
    </citation>
    <scope>NUCLEOTIDE SEQUENCE [LARGE SCALE GENOMIC DNA]</scope>
    <source>
        <strain evidence="12">APC 1.2</strain>
    </source>
</reference>
<dbReference type="GO" id="GO:0009314">
    <property type="term" value="P:response to radiation"/>
    <property type="evidence" value="ECO:0007669"/>
    <property type="project" value="TreeGrafter"/>
</dbReference>
<evidence type="ECO:0000256" key="2">
    <source>
        <dbReference type="ARBA" id="ARBA00022679"/>
    </source>
</evidence>
<dbReference type="InterPro" id="IPR043128">
    <property type="entry name" value="Rev_trsase/Diguanyl_cyclase"/>
</dbReference>
<dbReference type="Gene3D" id="3.30.1490.100">
    <property type="entry name" value="DNA polymerase, Y-family, little finger domain"/>
    <property type="match status" value="1"/>
</dbReference>
<dbReference type="PROSITE" id="PS50173">
    <property type="entry name" value="UMUC"/>
    <property type="match status" value="1"/>
</dbReference>
<gene>
    <name evidence="11" type="primary">MPUL0A13470</name>
    <name evidence="11" type="ORF">METSCH_A13470</name>
</gene>
<evidence type="ECO:0000256" key="3">
    <source>
        <dbReference type="ARBA" id="ARBA00022723"/>
    </source>
</evidence>
<evidence type="ECO:0000313" key="11">
    <source>
        <dbReference type="EMBL" id="QBM86701.1"/>
    </source>
</evidence>
<dbReference type="Gene3D" id="3.40.1170.60">
    <property type="match status" value="1"/>
</dbReference>
<name>A0A4P6XLR7_9ASCO</name>
<keyword evidence="5" id="KW-0863">Zinc-finger</keyword>
<feature type="compositionally biased region" description="Polar residues" evidence="9">
    <location>
        <begin position="660"/>
        <end position="678"/>
    </location>
</feature>
<evidence type="ECO:0000256" key="7">
    <source>
        <dbReference type="ARBA" id="ARBA00023204"/>
    </source>
</evidence>
<dbReference type="EMBL" id="CP034456">
    <property type="protein sequence ID" value="QBM86701.1"/>
    <property type="molecule type" value="Genomic_DNA"/>
</dbReference>
<protein>
    <submittedName>
        <fullName evidence="11">DNA polymerase eta</fullName>
    </submittedName>
</protein>
<sequence>MSVLNPNHSKVQLKVSSCASNYKFSELKMLDDPAIAYQLPMAVIALVDMNAFFAQCEQVRLGCTLEDPVVCCQWSSLIAVSYAARKYGIGRMDTLQSAKDKCPGLVVGHAAVFKKGETHWQYLDGPPNQALHKVSLDPYRRELRKVFKILSRECDLVEKASVDECYMDLGRLVFGKVAELFPFLLELGPEDDLPPVPEKLPEELRWEGKVIPTNEEEFDKNDSALQMNYTKTREKKSISIKDGMTSNDDFVTIADWDDVCSLIGSQYLYKIRQEVFKELKYTTSGGLATTKTVAKLAGGFVKPDFQTIIRPRAIKSFLHNFELSDITQMGGQLGERLLNKLMPPNSKHSITYIRENWSLDQLKEELTDEHAVAERVHDLCRGVFFQEIKQRTVVKSMMSRKNFSEKEPVNTIKDCYDWIRVFVGDLYGRLIELDDENLNLSLLQKSGGERERIYRPRTVSVQLITSSWSKMSRQTQFPIIKDLDKFRTSLELCAFRLLCELMDNSKLTDDEIKFRNLRPSDEHLDQIATPVLANMGVVITNFYTTSDANLIDSYSSSKKNKEMDQEELKRLFDEVNQPQPETPKATIEVKKTTRSNSYVKKMFEDFKGEMDTSSNADQTFEKPKLEFKEDKEYVRRMFEDFQTSVMVEKASNESPKKQKLSSFHSNTRHGNQARNSPVTAECDVSLKCEIASSRKSLNLTPEDDFLNDMIKMRRCDKCDESIEDVFEHRDFHLALELSSKLNGGHSPAILTRRRPLAQSKLPFGGSEKKENRN</sequence>
<keyword evidence="3" id="KW-0479">Metal-binding</keyword>
<dbReference type="PANTHER" id="PTHR45873:SF1">
    <property type="entry name" value="DNA POLYMERASE ETA"/>
    <property type="match status" value="1"/>
</dbReference>
<dbReference type="InterPro" id="IPR036775">
    <property type="entry name" value="DNA_pol_Y-fam_lit_finger_sf"/>
</dbReference>
<dbReference type="GO" id="GO:0006281">
    <property type="term" value="P:DNA repair"/>
    <property type="evidence" value="ECO:0007669"/>
    <property type="project" value="UniProtKB-KW"/>
</dbReference>
<dbReference type="PIRSF" id="PIRSF036603">
    <property type="entry name" value="DPol_eta"/>
    <property type="match status" value="1"/>
</dbReference>
<dbReference type="SUPFAM" id="SSF100879">
    <property type="entry name" value="Lesion bypass DNA polymerase (Y-family), little finger domain"/>
    <property type="match status" value="1"/>
</dbReference>
<dbReference type="Gene3D" id="1.10.150.20">
    <property type="entry name" value="5' to 3' exonuclease, C-terminal subdomain"/>
    <property type="match status" value="1"/>
</dbReference>
<evidence type="ECO:0000256" key="9">
    <source>
        <dbReference type="SAM" id="MobiDB-lite"/>
    </source>
</evidence>
<feature type="domain" description="UmuC" evidence="10">
    <location>
        <begin position="44"/>
        <end position="330"/>
    </location>
</feature>